<reference evidence="2" key="1">
    <citation type="journal article" date="2023" name="Science">
        <title>Genome structures resolve the early diversification of teleost fishes.</title>
        <authorList>
            <person name="Parey E."/>
            <person name="Louis A."/>
            <person name="Montfort J."/>
            <person name="Bouchez O."/>
            <person name="Roques C."/>
            <person name="Iampietro C."/>
            <person name="Lluch J."/>
            <person name="Castinel A."/>
            <person name="Donnadieu C."/>
            <person name="Desvignes T."/>
            <person name="Floi Bucao C."/>
            <person name="Jouanno E."/>
            <person name="Wen M."/>
            <person name="Mejri S."/>
            <person name="Dirks R."/>
            <person name="Jansen H."/>
            <person name="Henkel C."/>
            <person name="Chen W.J."/>
            <person name="Zahm M."/>
            <person name="Cabau C."/>
            <person name="Klopp C."/>
            <person name="Thompson A.W."/>
            <person name="Robinson-Rechavi M."/>
            <person name="Braasch I."/>
            <person name="Lecointre G."/>
            <person name="Bobe J."/>
            <person name="Postlethwait J.H."/>
            <person name="Berthelot C."/>
            <person name="Roest Crollius H."/>
            <person name="Guiguen Y."/>
        </authorList>
    </citation>
    <scope>NUCLEOTIDE SEQUENCE</scope>
    <source>
        <strain evidence="2">WJC10195</strain>
    </source>
</reference>
<name>A0A9Q1IB58_SYNKA</name>
<dbReference type="OrthoDB" id="8691423at2759"/>
<dbReference type="GO" id="GO:0008270">
    <property type="term" value="F:zinc ion binding"/>
    <property type="evidence" value="ECO:0007669"/>
    <property type="project" value="UniProtKB-KW"/>
</dbReference>
<dbReference type="GO" id="GO:0003677">
    <property type="term" value="F:DNA binding"/>
    <property type="evidence" value="ECO:0007669"/>
    <property type="project" value="UniProtKB-KW"/>
</dbReference>
<proteinExistence type="predicted"/>
<dbReference type="InterPro" id="IPR052251">
    <property type="entry name" value="GH-ZnFinger_Regulators"/>
</dbReference>
<organism evidence="2 3">
    <name type="scientific">Synaphobranchus kaupii</name>
    <name type="common">Kaup's arrowtooth eel</name>
    <dbReference type="NCBI Taxonomy" id="118154"/>
    <lineage>
        <taxon>Eukaryota</taxon>
        <taxon>Metazoa</taxon>
        <taxon>Chordata</taxon>
        <taxon>Craniata</taxon>
        <taxon>Vertebrata</taxon>
        <taxon>Euteleostomi</taxon>
        <taxon>Actinopterygii</taxon>
        <taxon>Neopterygii</taxon>
        <taxon>Teleostei</taxon>
        <taxon>Anguilliformes</taxon>
        <taxon>Synaphobranchidae</taxon>
        <taxon>Synaphobranchus</taxon>
    </lineage>
</organism>
<protein>
    <submittedName>
        <fullName evidence="2">Uncharacterized protein</fullName>
    </submittedName>
</protein>
<dbReference type="GO" id="GO:0005634">
    <property type="term" value="C:nucleus"/>
    <property type="evidence" value="ECO:0007669"/>
    <property type="project" value="UniProtKB-SubCell"/>
</dbReference>
<sequence>MGFESSFLKFIQESKTKEEQLVVDRTWESRPHHCHRRRMTAEPPATVLPRRCRDSSHRRNRSVKENSQRGLTVTVTRSRRPRPLPLKPLLCAGEYASVQNLRSILDRALTGCGDLAIKQLQYLRPVVVLERSKFSTSSLLDLFPTKKPEKLLRASS</sequence>
<dbReference type="AlphaFoldDB" id="A0A9Q1IB58"/>
<dbReference type="Proteomes" id="UP001152622">
    <property type="component" value="Chromosome 24"/>
</dbReference>
<dbReference type="PANTHER" id="PTHR15507">
    <property type="entry name" value="ZINC FINGER PROTEIN RLF"/>
    <property type="match status" value="1"/>
</dbReference>
<comment type="caution">
    <text evidence="2">The sequence shown here is derived from an EMBL/GenBank/DDBJ whole genome shotgun (WGS) entry which is preliminary data.</text>
</comment>
<feature type="region of interest" description="Disordered" evidence="1">
    <location>
        <begin position="53"/>
        <end position="72"/>
    </location>
</feature>
<accession>A0A9Q1IB58</accession>
<gene>
    <name evidence="2" type="ORF">SKAU_G00420750</name>
</gene>
<keyword evidence="3" id="KW-1185">Reference proteome</keyword>
<evidence type="ECO:0000256" key="1">
    <source>
        <dbReference type="SAM" id="MobiDB-lite"/>
    </source>
</evidence>
<dbReference type="GO" id="GO:0000981">
    <property type="term" value="F:DNA-binding transcription factor activity, RNA polymerase II-specific"/>
    <property type="evidence" value="ECO:0007669"/>
    <property type="project" value="TreeGrafter"/>
</dbReference>
<dbReference type="EMBL" id="JAINUF010000024">
    <property type="protein sequence ID" value="KAJ8333179.1"/>
    <property type="molecule type" value="Genomic_DNA"/>
</dbReference>
<dbReference type="PANTHER" id="PTHR15507:SF18">
    <property type="entry name" value="ZINC FINGER PROTEIN RLF"/>
    <property type="match status" value="1"/>
</dbReference>
<feature type="compositionally biased region" description="Basic and acidic residues" evidence="1">
    <location>
        <begin position="53"/>
        <end position="67"/>
    </location>
</feature>
<evidence type="ECO:0000313" key="3">
    <source>
        <dbReference type="Proteomes" id="UP001152622"/>
    </source>
</evidence>
<evidence type="ECO:0000313" key="2">
    <source>
        <dbReference type="EMBL" id="KAJ8333179.1"/>
    </source>
</evidence>